<sequence length="149" mass="15647">MQISLVRDAIADAARAVVLPTGIGKLTSTGYVPDSVVVPCFFVAEVEVTYDKTHGRGTDGLDFTCRVLAGRADDRSTQRILDAMLSGAGPASLKVAIEAARGAPGELALGGAADDLHIERVQGYRWYEHQGSTYLGAELAIKVIGDGNT</sequence>
<proteinExistence type="predicted"/>
<name>A0A6B3C1A3_9ACTN</name>
<accession>A0A6B3C1A3</accession>
<reference evidence="1" key="1">
    <citation type="submission" date="2020-01" db="EMBL/GenBank/DDBJ databases">
        <title>Insect and environment-associated Actinomycetes.</title>
        <authorList>
            <person name="Currrie C."/>
            <person name="Chevrette M."/>
            <person name="Carlson C."/>
            <person name="Stubbendieck R."/>
            <person name="Wendt-Pienkowski E."/>
        </authorList>
    </citation>
    <scope>NUCLEOTIDE SEQUENCE</scope>
    <source>
        <strain evidence="1">SID12501</strain>
    </source>
</reference>
<evidence type="ECO:0008006" key="2">
    <source>
        <dbReference type="Google" id="ProtNLM"/>
    </source>
</evidence>
<gene>
    <name evidence="1" type="ORF">G3I71_32770</name>
</gene>
<dbReference type="EMBL" id="JAAGLU010000032">
    <property type="protein sequence ID" value="NEC90471.1"/>
    <property type="molecule type" value="Genomic_DNA"/>
</dbReference>
<organism evidence="1">
    <name type="scientific">Streptomyces sp. SID12501</name>
    <dbReference type="NCBI Taxonomy" id="2706042"/>
    <lineage>
        <taxon>Bacteria</taxon>
        <taxon>Bacillati</taxon>
        <taxon>Actinomycetota</taxon>
        <taxon>Actinomycetes</taxon>
        <taxon>Kitasatosporales</taxon>
        <taxon>Streptomycetaceae</taxon>
        <taxon>Streptomyces</taxon>
    </lineage>
</organism>
<protein>
    <recommendedName>
        <fullName evidence="2">DUF3168 domain-containing protein</fullName>
    </recommendedName>
</protein>
<dbReference type="RefSeq" id="WP_164320342.1">
    <property type="nucleotide sequence ID" value="NZ_JAAGLU010000032.1"/>
</dbReference>
<comment type="caution">
    <text evidence="1">The sequence shown here is derived from an EMBL/GenBank/DDBJ whole genome shotgun (WGS) entry which is preliminary data.</text>
</comment>
<dbReference type="AlphaFoldDB" id="A0A6B3C1A3"/>
<evidence type="ECO:0000313" key="1">
    <source>
        <dbReference type="EMBL" id="NEC90471.1"/>
    </source>
</evidence>